<evidence type="ECO:0000256" key="4">
    <source>
        <dbReference type="ARBA" id="ARBA00022452"/>
    </source>
</evidence>
<reference evidence="9 10" key="1">
    <citation type="journal article" date="2019" name="Front. Microbiol.">
        <title>Genomes of Neutrophilic Sulfur-Oxidizing Chemolithoautotrophs Representing 9 Proteobacterial Species From 8 Genera.</title>
        <authorList>
            <person name="Watanabe T."/>
            <person name="Kojima H."/>
            <person name="Umezawa K."/>
            <person name="Hori C."/>
            <person name="Takasuka T.E."/>
            <person name="Kato Y."/>
            <person name="Fukui M."/>
        </authorList>
    </citation>
    <scope>NUCLEOTIDE SEQUENCE [LARGE SCALE GENOMIC DNA]</scope>
    <source>
        <strain evidence="9 10">TTN</strain>
    </source>
</reference>
<dbReference type="AlphaFoldDB" id="A0A401JA80"/>
<dbReference type="Gene3D" id="1.20.1600.10">
    <property type="entry name" value="Outer membrane efflux proteins (OEP)"/>
    <property type="match status" value="1"/>
</dbReference>
<accession>A0A401JA80</accession>
<dbReference type="PANTHER" id="PTHR30026:SF20">
    <property type="entry name" value="OUTER MEMBRANE PROTEIN TOLC"/>
    <property type="match status" value="1"/>
</dbReference>
<dbReference type="Pfam" id="PF02321">
    <property type="entry name" value="OEP"/>
    <property type="match status" value="1"/>
</dbReference>
<comment type="similarity">
    <text evidence="2">Belongs to the outer membrane factor (OMF) (TC 1.B.17) family.</text>
</comment>
<evidence type="ECO:0000256" key="7">
    <source>
        <dbReference type="ARBA" id="ARBA00023237"/>
    </source>
</evidence>
<evidence type="ECO:0000256" key="5">
    <source>
        <dbReference type="ARBA" id="ARBA00022692"/>
    </source>
</evidence>
<keyword evidence="8" id="KW-0732">Signal</keyword>
<dbReference type="Proteomes" id="UP000286806">
    <property type="component" value="Unassembled WGS sequence"/>
</dbReference>
<dbReference type="InterPro" id="IPR003423">
    <property type="entry name" value="OMP_efflux"/>
</dbReference>
<dbReference type="InterPro" id="IPR051906">
    <property type="entry name" value="TolC-like"/>
</dbReference>
<proteinExistence type="inferred from homology"/>
<evidence type="ECO:0000256" key="8">
    <source>
        <dbReference type="SAM" id="SignalP"/>
    </source>
</evidence>
<keyword evidence="7" id="KW-0998">Cell outer membrane</keyword>
<keyword evidence="10" id="KW-1185">Reference proteome</keyword>
<name>A0A401JA80_9PROT</name>
<dbReference type="GO" id="GO:1990281">
    <property type="term" value="C:efflux pump complex"/>
    <property type="evidence" value="ECO:0007669"/>
    <property type="project" value="TreeGrafter"/>
</dbReference>
<keyword evidence="5" id="KW-0812">Transmembrane</keyword>
<comment type="caution">
    <text evidence="9">The sequence shown here is derived from an EMBL/GenBank/DDBJ whole genome shotgun (WGS) entry which is preliminary data.</text>
</comment>
<feature type="chain" id="PRO_5019433148" evidence="8">
    <location>
        <begin position="20"/>
        <end position="425"/>
    </location>
</feature>
<feature type="signal peptide" evidence="8">
    <location>
        <begin position="1"/>
        <end position="19"/>
    </location>
</feature>
<dbReference type="PANTHER" id="PTHR30026">
    <property type="entry name" value="OUTER MEMBRANE PROTEIN TOLC"/>
    <property type="match status" value="1"/>
</dbReference>
<keyword evidence="4" id="KW-1134">Transmembrane beta strand</keyword>
<keyword evidence="6" id="KW-0472">Membrane</keyword>
<evidence type="ECO:0000313" key="10">
    <source>
        <dbReference type="Proteomes" id="UP000286806"/>
    </source>
</evidence>
<dbReference type="GO" id="GO:0015288">
    <property type="term" value="F:porin activity"/>
    <property type="evidence" value="ECO:0007669"/>
    <property type="project" value="TreeGrafter"/>
</dbReference>
<comment type="subcellular location">
    <subcellularLocation>
        <location evidence="1">Cell outer membrane</location>
    </subcellularLocation>
</comment>
<dbReference type="GO" id="GO:0015562">
    <property type="term" value="F:efflux transmembrane transporter activity"/>
    <property type="evidence" value="ECO:0007669"/>
    <property type="project" value="InterPro"/>
</dbReference>
<evidence type="ECO:0000256" key="2">
    <source>
        <dbReference type="ARBA" id="ARBA00007613"/>
    </source>
</evidence>
<dbReference type="EMBL" id="BGOW01000002">
    <property type="protein sequence ID" value="GBL44539.1"/>
    <property type="molecule type" value="Genomic_DNA"/>
</dbReference>
<dbReference type="SUPFAM" id="SSF56954">
    <property type="entry name" value="Outer membrane efflux proteins (OEP)"/>
    <property type="match status" value="1"/>
</dbReference>
<evidence type="ECO:0000256" key="3">
    <source>
        <dbReference type="ARBA" id="ARBA00022448"/>
    </source>
</evidence>
<sequence>MKPYLLAVLIAALPFSSVAQTFQNYPDLPPLFEVRKALENTPMVRAARTSIGVASADRSRLRAGSYETNVRVDAAQRQVNVPSEQFSEWSVGLERSLRLPGKSRIDGELGDQGMSQARVVYGDALHESGRMLLKSWFVWLREFNQEKQWQTQVGLLRDQLAVVEKRIKAGDAARLEQLQAQAALSQAEAQLALAHQRATIAANELTQRYPSIPLPAAPVLPQPIPVSEGLDYWQQLVLADNHELSLARGETEHSRLLLARSEADRLPDPAVGIRYGSERGGAERLIGVNVTIPLPGAGRAASQASALASSEVAAEREAGVLTKVKTETANSWLTAQSAYQAWQAAEQAATAMRNNADLIARAYSMGESGLSDVLTARRQMQEAQLAAISARLDAAEARYRLLLDTHTLWPIDADADAEGAAPMPR</sequence>
<dbReference type="OrthoDB" id="7616984at2"/>
<protein>
    <submittedName>
        <fullName evidence="9">Heavy metal RND efflux outer membrane protein, CzcC family</fullName>
    </submittedName>
</protein>
<evidence type="ECO:0000256" key="1">
    <source>
        <dbReference type="ARBA" id="ARBA00004442"/>
    </source>
</evidence>
<gene>
    <name evidence="9" type="ORF">SFMTTN_0336</name>
</gene>
<keyword evidence="3" id="KW-0813">Transport</keyword>
<dbReference type="RefSeq" id="WP_124703384.1">
    <property type="nucleotide sequence ID" value="NZ_BGOW01000002.1"/>
</dbReference>
<organism evidence="9 10">
    <name type="scientific">Sulfuriferula multivorans</name>
    <dbReference type="NCBI Taxonomy" id="1559896"/>
    <lineage>
        <taxon>Bacteria</taxon>
        <taxon>Pseudomonadati</taxon>
        <taxon>Pseudomonadota</taxon>
        <taxon>Betaproteobacteria</taxon>
        <taxon>Nitrosomonadales</taxon>
        <taxon>Sulfuricellaceae</taxon>
        <taxon>Sulfuriferula</taxon>
    </lineage>
</organism>
<evidence type="ECO:0000256" key="6">
    <source>
        <dbReference type="ARBA" id="ARBA00023136"/>
    </source>
</evidence>
<dbReference type="GO" id="GO:0009279">
    <property type="term" value="C:cell outer membrane"/>
    <property type="evidence" value="ECO:0007669"/>
    <property type="project" value="UniProtKB-SubCell"/>
</dbReference>
<evidence type="ECO:0000313" key="9">
    <source>
        <dbReference type="EMBL" id="GBL44539.1"/>
    </source>
</evidence>